<dbReference type="GO" id="GO:0008113">
    <property type="term" value="F:peptide-methionine (S)-S-oxide reductase activity"/>
    <property type="evidence" value="ECO:0007669"/>
    <property type="project" value="UniProtKB-EC"/>
</dbReference>
<evidence type="ECO:0000256" key="5">
    <source>
        <dbReference type="SAM" id="SignalP"/>
    </source>
</evidence>
<evidence type="ECO:0000313" key="8">
    <source>
        <dbReference type="Proteomes" id="UP000824281"/>
    </source>
</evidence>
<organism evidence="7 8">
    <name type="scientific">Qipengyuania aurantiaca</name>
    <dbReference type="NCBI Taxonomy" id="2867233"/>
    <lineage>
        <taxon>Bacteria</taxon>
        <taxon>Pseudomonadati</taxon>
        <taxon>Pseudomonadota</taxon>
        <taxon>Alphaproteobacteria</taxon>
        <taxon>Sphingomonadales</taxon>
        <taxon>Erythrobacteraceae</taxon>
        <taxon>Qipengyuania</taxon>
    </lineage>
</organism>
<feature type="domain" description="Peptide methionine sulphoxide reductase MsrA" evidence="6">
    <location>
        <begin position="47"/>
        <end position="199"/>
    </location>
</feature>
<comment type="function">
    <text evidence="4">Has an important function as a repair enzyme for proteins that have been inactivated by oxidation. Catalyzes the reversible oxidation-reduction of methionine sulfoxide in proteins to methionine.</text>
</comment>
<evidence type="ECO:0000256" key="2">
    <source>
        <dbReference type="ARBA" id="ARBA00047806"/>
    </source>
</evidence>
<evidence type="ECO:0000259" key="6">
    <source>
        <dbReference type="Pfam" id="PF01625"/>
    </source>
</evidence>
<dbReference type="EMBL" id="CP081295">
    <property type="protein sequence ID" value="QZD90895.1"/>
    <property type="molecule type" value="Genomic_DNA"/>
</dbReference>
<dbReference type="InterPro" id="IPR002569">
    <property type="entry name" value="Met_Sox_Rdtase_MsrA_dom"/>
</dbReference>
<feature type="active site" evidence="4">
    <location>
        <position position="54"/>
    </location>
</feature>
<dbReference type="PROSITE" id="PS51257">
    <property type="entry name" value="PROKAR_LIPOPROTEIN"/>
    <property type="match status" value="1"/>
</dbReference>
<comment type="catalytic activity">
    <reaction evidence="3 4">
        <text>[thioredoxin]-disulfide + L-methionine + H2O = L-methionine (S)-S-oxide + [thioredoxin]-dithiol</text>
        <dbReference type="Rhea" id="RHEA:19993"/>
        <dbReference type="Rhea" id="RHEA-COMP:10698"/>
        <dbReference type="Rhea" id="RHEA-COMP:10700"/>
        <dbReference type="ChEBI" id="CHEBI:15377"/>
        <dbReference type="ChEBI" id="CHEBI:29950"/>
        <dbReference type="ChEBI" id="CHEBI:50058"/>
        <dbReference type="ChEBI" id="CHEBI:57844"/>
        <dbReference type="ChEBI" id="CHEBI:58772"/>
        <dbReference type="EC" id="1.8.4.11"/>
    </reaction>
</comment>
<dbReference type="RefSeq" id="WP_221426354.1">
    <property type="nucleotide sequence ID" value="NZ_CP081295.1"/>
</dbReference>
<dbReference type="PANTHER" id="PTHR43774:SF1">
    <property type="entry name" value="PEPTIDE METHIONINE SULFOXIDE REDUCTASE MSRA 2"/>
    <property type="match status" value="1"/>
</dbReference>
<dbReference type="EC" id="1.8.4.11" evidence="4"/>
<dbReference type="InterPro" id="IPR036509">
    <property type="entry name" value="Met_Sox_Rdtase_MsrA_sf"/>
</dbReference>
<keyword evidence="5" id="KW-0732">Signal</keyword>
<proteinExistence type="inferred from homology"/>
<protein>
    <recommendedName>
        <fullName evidence="4">Peptide methionine sulfoxide reductase MsrA</fullName>
        <shortName evidence="4">Protein-methionine-S-oxide reductase</shortName>
        <ecNumber evidence="4">1.8.4.11</ecNumber>
    </recommendedName>
    <alternativeName>
        <fullName evidence="4">Peptide-methionine (S)-S-oxide reductase</fullName>
        <shortName evidence="4">Peptide Met(O) reductase</shortName>
    </alternativeName>
</protein>
<name>A0ABX8ZPI5_9SPHN</name>
<keyword evidence="1 4" id="KW-0560">Oxidoreductase</keyword>
<dbReference type="HAMAP" id="MF_01401">
    <property type="entry name" value="MsrA"/>
    <property type="match status" value="1"/>
</dbReference>
<feature type="signal peptide" evidence="5">
    <location>
        <begin position="1"/>
        <end position="25"/>
    </location>
</feature>
<feature type="chain" id="PRO_5047467632" description="Peptide methionine sulfoxide reductase MsrA" evidence="5">
    <location>
        <begin position="26"/>
        <end position="226"/>
    </location>
</feature>
<dbReference type="PANTHER" id="PTHR43774">
    <property type="entry name" value="PEPTIDE METHIONINE SULFOXIDE REDUCTASE"/>
    <property type="match status" value="1"/>
</dbReference>
<keyword evidence="8" id="KW-1185">Reference proteome</keyword>
<evidence type="ECO:0000313" key="7">
    <source>
        <dbReference type="EMBL" id="QZD90895.1"/>
    </source>
</evidence>
<dbReference type="Pfam" id="PF01625">
    <property type="entry name" value="PMSR"/>
    <property type="match status" value="1"/>
</dbReference>
<evidence type="ECO:0000256" key="1">
    <source>
        <dbReference type="ARBA" id="ARBA00023002"/>
    </source>
</evidence>
<dbReference type="Gene3D" id="3.30.1060.10">
    <property type="entry name" value="Peptide methionine sulphoxide reductase MsrA"/>
    <property type="match status" value="1"/>
</dbReference>
<dbReference type="NCBIfam" id="TIGR00401">
    <property type="entry name" value="msrA"/>
    <property type="match status" value="1"/>
</dbReference>
<accession>A0ABX8ZPI5</accession>
<evidence type="ECO:0000256" key="3">
    <source>
        <dbReference type="ARBA" id="ARBA00048782"/>
    </source>
</evidence>
<comment type="similarity">
    <text evidence="4">Belongs to the MsrA Met sulfoxide reductase family.</text>
</comment>
<sequence>MRRAALLMAAGALTFASACQQPAFAAEKVVEAPAAARKASEGKGLKTAIFAGGCFWGVEAVFSHTKGVTSAVSGYHGGTKRQADYSLVSSGVTDHVEAVKVTYDPSVVRYDELLRIFFSVVIDPTLKNRQGPDRGAHYNAELIPLSAEQRTVARSYLAQLRKSGKWDAPIVTSVEPARTFYAAETYHQDFAAKNPRHGYILRWDAPKVAALKRLYPALYRAEFRRN</sequence>
<reference evidence="7 8" key="1">
    <citation type="submission" date="2021-08" db="EMBL/GenBank/DDBJ databases">
        <title>Comparative Genomics Analysis of the Genus Qipengyuania Reveals Extensive Genetic Diversity and Metabolic Versatility, Including the Description of Fifteen Novel Species.</title>
        <authorList>
            <person name="Liu Y."/>
        </authorList>
    </citation>
    <scope>NUCLEOTIDE SEQUENCE [LARGE SCALE GENOMIC DNA]</scope>
    <source>
        <strain evidence="7 8">1NDH13</strain>
    </source>
</reference>
<dbReference type="SUPFAM" id="SSF55068">
    <property type="entry name" value="Peptide methionine sulfoxide reductase"/>
    <property type="match status" value="1"/>
</dbReference>
<gene>
    <name evidence="4 7" type="primary">msrA</name>
    <name evidence="7" type="ORF">K3148_05800</name>
</gene>
<evidence type="ECO:0000256" key="4">
    <source>
        <dbReference type="HAMAP-Rule" id="MF_01401"/>
    </source>
</evidence>
<dbReference type="Proteomes" id="UP000824281">
    <property type="component" value="Chromosome"/>
</dbReference>
<comment type="catalytic activity">
    <reaction evidence="2 4">
        <text>L-methionyl-[protein] + [thioredoxin]-disulfide + H2O = L-methionyl-(S)-S-oxide-[protein] + [thioredoxin]-dithiol</text>
        <dbReference type="Rhea" id="RHEA:14217"/>
        <dbReference type="Rhea" id="RHEA-COMP:10698"/>
        <dbReference type="Rhea" id="RHEA-COMP:10700"/>
        <dbReference type="Rhea" id="RHEA-COMP:12313"/>
        <dbReference type="Rhea" id="RHEA-COMP:12315"/>
        <dbReference type="ChEBI" id="CHEBI:15377"/>
        <dbReference type="ChEBI" id="CHEBI:16044"/>
        <dbReference type="ChEBI" id="CHEBI:29950"/>
        <dbReference type="ChEBI" id="CHEBI:44120"/>
        <dbReference type="ChEBI" id="CHEBI:50058"/>
        <dbReference type="EC" id="1.8.4.11"/>
    </reaction>
</comment>